<dbReference type="Proteomes" id="UP000823773">
    <property type="component" value="Unassembled WGS sequence"/>
</dbReference>
<evidence type="ECO:0000313" key="2">
    <source>
        <dbReference type="Proteomes" id="UP000823773"/>
    </source>
</evidence>
<proteinExistence type="predicted"/>
<name>A0ACC5SND9_ENSAD</name>
<comment type="caution">
    <text evidence="1">The sequence shown here is derived from an EMBL/GenBank/DDBJ whole genome shotgun (WGS) entry which is preliminary data.</text>
</comment>
<evidence type="ECO:0000313" key="1">
    <source>
        <dbReference type="EMBL" id="MBP1870396.1"/>
    </source>
</evidence>
<protein>
    <submittedName>
        <fullName evidence="1">Uncharacterized protein</fullName>
    </submittedName>
</protein>
<accession>A0ACC5SND9</accession>
<organism evidence="1 2">
    <name type="scientific">Ensifer adhaerens</name>
    <name type="common">Sinorhizobium morelense</name>
    <dbReference type="NCBI Taxonomy" id="106592"/>
    <lineage>
        <taxon>Bacteria</taxon>
        <taxon>Pseudomonadati</taxon>
        <taxon>Pseudomonadota</taxon>
        <taxon>Alphaproteobacteria</taxon>
        <taxon>Hyphomicrobiales</taxon>
        <taxon>Rhizobiaceae</taxon>
        <taxon>Sinorhizobium/Ensifer group</taxon>
        <taxon>Ensifer</taxon>
    </lineage>
</organism>
<reference evidence="1" key="1">
    <citation type="submission" date="2021-03" db="EMBL/GenBank/DDBJ databases">
        <title>Genomic Encyclopedia of Type Strains, Phase IV (KMG-IV): sequencing the most valuable type-strain genomes for metagenomic binning, comparative biology and taxonomic classification.</title>
        <authorList>
            <person name="Goeker M."/>
        </authorList>
    </citation>
    <scope>NUCLEOTIDE SEQUENCE</scope>
    <source>
        <strain evidence="1">DSM 18131</strain>
    </source>
</reference>
<gene>
    <name evidence="1" type="ORF">J2Z19_000093</name>
</gene>
<keyword evidence="2" id="KW-1185">Reference proteome</keyword>
<dbReference type="EMBL" id="JAGGJR010000001">
    <property type="protein sequence ID" value="MBP1870396.1"/>
    <property type="molecule type" value="Genomic_DNA"/>
</dbReference>
<sequence length="238" mass="24510">MQIYGFFSNAGATRATTTGSPAATDAAALEQKNGSPLLNLLRADEETTASRKAVAKKKLDELKEQLRMLRFWASDPETLARLAKQLAQQLGAAAQQFAGGGSTGMTGGGSDATATTAAMAAMQASTAEAANAGGEESNDHDKPQPSSFVERAYREFSSDGSQDSSDARTIAEFKALAEQLKQVLRKAEQDLRAKGAGNDADDARKASNTLATSMASLDAAGTAGATASAVTIPTSVSI</sequence>